<dbReference type="KEGG" id="tbe:Trebr_1932"/>
<dbReference type="RefSeq" id="WP_013759055.1">
    <property type="nucleotide sequence ID" value="NC_015500.1"/>
</dbReference>
<evidence type="ECO:0000313" key="3">
    <source>
        <dbReference type="Proteomes" id="UP000006546"/>
    </source>
</evidence>
<dbReference type="Proteomes" id="UP000006546">
    <property type="component" value="Chromosome"/>
</dbReference>
<feature type="transmembrane region" description="Helical" evidence="1">
    <location>
        <begin position="420"/>
        <end position="439"/>
    </location>
</feature>
<dbReference type="PIRSF" id="PIRSF004548">
    <property type="entry name" value="CreD"/>
    <property type="match status" value="1"/>
</dbReference>
<dbReference type="PANTHER" id="PTHR30092">
    <property type="entry name" value="INNER MEMBRANE PROTEIN CRED"/>
    <property type="match status" value="1"/>
</dbReference>
<evidence type="ECO:0000256" key="1">
    <source>
        <dbReference type="SAM" id="Phobius"/>
    </source>
</evidence>
<dbReference type="Pfam" id="PF06123">
    <property type="entry name" value="CreD"/>
    <property type="match status" value="1"/>
</dbReference>
<dbReference type="HOGENOM" id="CLU_036281_1_0_12"/>
<feature type="transmembrane region" description="Helical" evidence="1">
    <location>
        <begin position="317"/>
        <end position="338"/>
    </location>
</feature>
<keyword evidence="1" id="KW-0812">Transmembrane</keyword>
<dbReference type="NCBIfam" id="NF008712">
    <property type="entry name" value="PRK11715.1-1"/>
    <property type="match status" value="1"/>
</dbReference>
<dbReference type="EMBL" id="CP002696">
    <property type="protein sequence ID" value="AEE17351.1"/>
    <property type="molecule type" value="Genomic_DNA"/>
</dbReference>
<sequence length="456" mass="50058">MNMKSADTAGKSKLLQAASKMGAKPFIILFLVLLFLIPLNLVKSLIRDREYYRNEAVESILLPKGGEPVLEGFVTALPYTVTTEKKLSDGSVERTEKIRYMIAVPESWALRADVSPEYLTRGIFEVPVFSCSAVSEGSFAPAAYGYRNVSESDILWDQALLLLGVSNKKNLTSLPVVTANGTDLETALIAPEGVSPFSHTVFYRLPDDAARSGFAFTCDASVQGGGSLSAVPMAADNRFTVTSDWPTPGFSGGWLPTERHVSDGGFSAEWRIAGLSTVFPERWLSDAPHPVSSAESVRAGFVTPVDNYQKTMRSVKYAVLFLLIPFLTIFIFELFTGVRIHPVQYCLIGTADVVFYLLLLSVSEHVPFASTYWISSAAVCLLTLFYAASIFKKVKWGALFAGVQLVSYVFLFGTLQTEDYALLIGSLGLFCIVVLLMILTHKVDWYASSDNPELFR</sequence>
<dbReference type="InterPro" id="IPR010364">
    <property type="entry name" value="Uncharacterised_IM_CreD"/>
</dbReference>
<reference evidence="3" key="1">
    <citation type="submission" date="2011-04" db="EMBL/GenBank/DDBJ databases">
        <title>The complete genome of Treponema brennaborense DSM 12168.</title>
        <authorList>
            <person name="Lucas S."/>
            <person name="Han J."/>
            <person name="Lapidus A."/>
            <person name="Bruce D."/>
            <person name="Goodwin L."/>
            <person name="Pitluck S."/>
            <person name="Peters L."/>
            <person name="Kyrpides N."/>
            <person name="Mavromatis K."/>
            <person name="Ivanova N."/>
            <person name="Mikhailova N."/>
            <person name="Pagani I."/>
            <person name="Teshima H."/>
            <person name="Detter J.C."/>
            <person name="Tapia R."/>
            <person name="Han C."/>
            <person name="Land M."/>
            <person name="Hauser L."/>
            <person name="Markowitz V."/>
            <person name="Cheng J.-F."/>
            <person name="Hugenholtz P."/>
            <person name="Woyke T."/>
            <person name="Wu D."/>
            <person name="Gronow S."/>
            <person name="Wellnitz S."/>
            <person name="Brambilla E."/>
            <person name="Klenk H.-P."/>
            <person name="Eisen J.A."/>
        </authorList>
    </citation>
    <scope>NUCLEOTIDE SEQUENCE [LARGE SCALE GENOMIC DNA]</scope>
    <source>
        <strain evidence="3">DSM 12168 / CIP 105900 / DD5/3</strain>
    </source>
</reference>
<feature type="transmembrane region" description="Helical" evidence="1">
    <location>
        <begin position="396"/>
        <end position="414"/>
    </location>
</feature>
<keyword evidence="3" id="KW-1185">Reference proteome</keyword>
<organism evidence="2 3">
    <name type="scientific">Treponema brennaborense (strain DSM 12168 / CIP 105900 / DD5/3)</name>
    <dbReference type="NCBI Taxonomy" id="906968"/>
    <lineage>
        <taxon>Bacteria</taxon>
        <taxon>Pseudomonadati</taxon>
        <taxon>Spirochaetota</taxon>
        <taxon>Spirochaetia</taxon>
        <taxon>Spirochaetales</taxon>
        <taxon>Treponemataceae</taxon>
        <taxon>Treponema</taxon>
    </lineage>
</organism>
<name>F4LJA6_TREBD</name>
<feature type="transmembrane region" description="Helical" evidence="1">
    <location>
        <begin position="345"/>
        <end position="363"/>
    </location>
</feature>
<dbReference type="PANTHER" id="PTHR30092:SF0">
    <property type="entry name" value="INNER MEMBRANE PROTEIN CRED"/>
    <property type="match status" value="1"/>
</dbReference>
<keyword evidence="1" id="KW-0472">Membrane</keyword>
<feature type="transmembrane region" description="Helical" evidence="1">
    <location>
        <begin position="369"/>
        <end position="389"/>
    </location>
</feature>
<proteinExistence type="predicted"/>
<protein>
    <submittedName>
        <fullName evidence="2">Inner membrane CreD family protein</fullName>
    </submittedName>
</protein>
<dbReference type="OrthoDB" id="9791851at2"/>
<keyword evidence="1" id="KW-1133">Transmembrane helix</keyword>
<accession>F4LJA6</accession>
<dbReference type="STRING" id="906968.Trebr_1932"/>
<gene>
    <name evidence="2" type="ordered locus">Trebr_1932</name>
</gene>
<dbReference type="GO" id="GO:0005886">
    <property type="term" value="C:plasma membrane"/>
    <property type="evidence" value="ECO:0007669"/>
    <property type="project" value="TreeGrafter"/>
</dbReference>
<evidence type="ECO:0000313" key="2">
    <source>
        <dbReference type="EMBL" id="AEE17351.1"/>
    </source>
</evidence>
<dbReference type="eggNOG" id="COG4452">
    <property type="taxonomic scope" value="Bacteria"/>
</dbReference>
<dbReference type="AlphaFoldDB" id="F4LJA6"/>